<organism evidence="4 5">
    <name type="scientific">Fusicatenibacter faecihominis</name>
    <dbReference type="NCBI Taxonomy" id="2881276"/>
    <lineage>
        <taxon>Bacteria</taxon>
        <taxon>Bacillati</taxon>
        <taxon>Bacillota</taxon>
        <taxon>Clostridia</taxon>
        <taxon>Lachnospirales</taxon>
        <taxon>Lachnospiraceae</taxon>
        <taxon>Fusicatenibacter</taxon>
    </lineage>
</organism>
<evidence type="ECO:0000259" key="3">
    <source>
        <dbReference type="Pfam" id="PF17168"/>
    </source>
</evidence>
<proteinExistence type="predicted"/>
<evidence type="ECO:0000259" key="2">
    <source>
        <dbReference type="Pfam" id="PF16335"/>
    </source>
</evidence>
<dbReference type="SUPFAM" id="SSF48208">
    <property type="entry name" value="Six-hairpin glycosidases"/>
    <property type="match status" value="1"/>
</dbReference>
<feature type="domain" description="DUF4964" evidence="1">
    <location>
        <begin position="10"/>
        <end position="62"/>
    </location>
</feature>
<protein>
    <submittedName>
        <fullName evidence="4">DUF4965 domain-containing protein</fullName>
    </submittedName>
</protein>
<comment type="caution">
    <text evidence="4">The sequence shown here is derived from an EMBL/GenBank/DDBJ whole genome shotgun (WGS) entry which is preliminary data.</text>
</comment>
<dbReference type="PANTHER" id="PTHR31987">
    <property type="entry name" value="GLUTAMINASE A-RELATED"/>
    <property type="match status" value="1"/>
</dbReference>
<gene>
    <name evidence="4" type="ORF">LKD71_10330</name>
</gene>
<dbReference type="AlphaFoldDB" id="A0AAE3J6R7"/>
<accession>A0AAE3J6R7</accession>
<evidence type="ECO:0000313" key="4">
    <source>
        <dbReference type="EMBL" id="MCC2190199.1"/>
    </source>
</evidence>
<dbReference type="GO" id="GO:0005975">
    <property type="term" value="P:carbohydrate metabolic process"/>
    <property type="evidence" value="ECO:0007669"/>
    <property type="project" value="InterPro"/>
</dbReference>
<dbReference type="RefSeq" id="WP_227615336.1">
    <property type="nucleotide sequence ID" value="NZ_JAJEPR010000016.1"/>
</dbReference>
<dbReference type="PANTHER" id="PTHR31987:SF1">
    <property type="entry name" value="GLUTAMINASE A"/>
    <property type="match status" value="1"/>
</dbReference>
<sequence>MAAKDFLPRAIPLVTVDPYFNIWSFSDHLYDDTPRHWTGHQNSMTGIIRVDGKNYRFMGLVETEREMYYLEPEPLRQLSVKLTPTRTVYTFGNETVELRVTFTGSLLLDDLDLMSRPASYVFYEVRSVDGQAHEVTVYLDISSQAAVNESSQTVLFGKDENGIYCGRGEEGMLTRSGDDLRIDWGWLHLAAPDHQYVIVNTKDKKNALSGSPYLHLPKFTKLDGCLSDRVHLEQEVREGIPCLGCLKTSGVDGKETMTGLVILGYDDIHSIEYFGKQADAYWKRDGRSFDEVFKKAIDEYEAVSARTQAFDEELKKEALVYGEEYYDILCVAYRESIAAHKLIEVDGEIRFFSKECYSNGCIGTVDVTYPSIPLYLKYQPKLVEGMIDPIFHYAAGDDWKFPYAPHDVGQYPLANGQVYGYDRKTRVMQDYYQMPVEECGNMILCVAALCKAENSLKYAKKHKEVLNGWTDYLVSVGWDPENQLCTDDFAGHLAHNCNLAVKGILGIAAWAELLRGLGETEKADSYRKTALSLAETWKEKAFDGDHYRLTFDGEGSWSLKYNLIWDKLLDLRIFDPKIAKTEVAYYLTRMNPYGIPLDSRCDYTKSDWEMWTVMLDDNEEYRNQIIHTMWEALCSLDRRAPFPDWYHTETPVAECFQNRTVQGGLFIPLLNW</sequence>
<dbReference type="InterPro" id="IPR033433">
    <property type="entry name" value="GtaA_N"/>
</dbReference>
<dbReference type="Pfam" id="PF16334">
    <property type="entry name" value="DUF4964"/>
    <property type="match status" value="1"/>
</dbReference>
<dbReference type="Proteomes" id="UP001197875">
    <property type="component" value="Unassembled WGS sequence"/>
</dbReference>
<dbReference type="InterPro" id="IPR032515">
    <property type="entry name" value="DUF4964"/>
</dbReference>
<evidence type="ECO:0000313" key="5">
    <source>
        <dbReference type="Proteomes" id="UP001197875"/>
    </source>
</evidence>
<keyword evidence="5" id="KW-1185">Reference proteome</keyword>
<dbReference type="InterPro" id="IPR008928">
    <property type="entry name" value="6-hairpin_glycosidase_sf"/>
</dbReference>
<dbReference type="Pfam" id="PF16335">
    <property type="entry name" value="GtaA_6_Hairpin"/>
    <property type="match status" value="1"/>
</dbReference>
<dbReference type="Pfam" id="PF17168">
    <property type="entry name" value="DUF5127"/>
    <property type="match status" value="1"/>
</dbReference>
<feature type="domain" description="Glutaminase A central" evidence="2">
    <location>
        <begin position="322"/>
        <end position="668"/>
    </location>
</feature>
<dbReference type="InterPro" id="IPR052743">
    <property type="entry name" value="Glutaminase_GtaA"/>
</dbReference>
<evidence type="ECO:0000259" key="1">
    <source>
        <dbReference type="Pfam" id="PF16334"/>
    </source>
</evidence>
<dbReference type="EMBL" id="JAJEPR010000016">
    <property type="protein sequence ID" value="MCC2190199.1"/>
    <property type="molecule type" value="Genomic_DNA"/>
</dbReference>
<dbReference type="InterPro" id="IPR032514">
    <property type="entry name" value="GtaA_central"/>
</dbReference>
<reference evidence="4 5" key="1">
    <citation type="submission" date="2021-10" db="EMBL/GenBank/DDBJ databases">
        <title>Anaerobic single-cell dispensing facilitates the cultivation of human gut bacteria.</title>
        <authorList>
            <person name="Afrizal A."/>
        </authorList>
    </citation>
    <scope>NUCLEOTIDE SEQUENCE [LARGE SCALE GENOMIC DNA]</scope>
    <source>
        <strain evidence="4 5">CLA-AA-H277</strain>
    </source>
</reference>
<name>A0AAE3J6R7_9FIRM</name>
<feature type="domain" description="Glutaminase A N-terminal" evidence="3">
    <location>
        <begin position="85"/>
        <end position="316"/>
    </location>
</feature>